<evidence type="ECO:0000313" key="3">
    <source>
        <dbReference type="EMBL" id="KAF1970261.1"/>
    </source>
</evidence>
<evidence type="ECO:0000256" key="1">
    <source>
        <dbReference type="SAM" id="MobiDB-lite"/>
    </source>
</evidence>
<feature type="compositionally biased region" description="Low complexity" evidence="1">
    <location>
        <begin position="168"/>
        <end position="180"/>
    </location>
</feature>
<feature type="region of interest" description="Disordered" evidence="1">
    <location>
        <begin position="90"/>
        <end position="110"/>
    </location>
</feature>
<dbReference type="EMBL" id="ML976702">
    <property type="protein sequence ID" value="KAF1970261.1"/>
    <property type="molecule type" value="Genomic_DNA"/>
</dbReference>
<dbReference type="AlphaFoldDB" id="A0A6A5UZ30"/>
<reference evidence="3" key="1">
    <citation type="journal article" date="2020" name="Stud. Mycol.">
        <title>101 Dothideomycetes genomes: a test case for predicting lifestyles and emergence of pathogens.</title>
        <authorList>
            <person name="Haridas S."/>
            <person name="Albert R."/>
            <person name="Binder M."/>
            <person name="Bloem J."/>
            <person name="Labutti K."/>
            <person name="Salamov A."/>
            <person name="Andreopoulos B."/>
            <person name="Baker S."/>
            <person name="Barry K."/>
            <person name="Bills G."/>
            <person name="Bluhm B."/>
            <person name="Cannon C."/>
            <person name="Castanera R."/>
            <person name="Culley D."/>
            <person name="Daum C."/>
            <person name="Ezra D."/>
            <person name="Gonzalez J."/>
            <person name="Henrissat B."/>
            <person name="Kuo A."/>
            <person name="Liang C."/>
            <person name="Lipzen A."/>
            <person name="Lutzoni F."/>
            <person name="Magnuson J."/>
            <person name="Mondo S."/>
            <person name="Nolan M."/>
            <person name="Ohm R."/>
            <person name="Pangilinan J."/>
            <person name="Park H.-J."/>
            <person name="Ramirez L."/>
            <person name="Alfaro M."/>
            <person name="Sun H."/>
            <person name="Tritt A."/>
            <person name="Yoshinaga Y."/>
            <person name="Zwiers L.-H."/>
            <person name="Turgeon B."/>
            <person name="Goodwin S."/>
            <person name="Spatafora J."/>
            <person name="Crous P."/>
            <person name="Grigoriev I."/>
        </authorList>
    </citation>
    <scope>NUCLEOTIDE SEQUENCE</scope>
    <source>
        <strain evidence="3">CBS 107.79</strain>
    </source>
</reference>
<evidence type="ECO:0000313" key="4">
    <source>
        <dbReference type="Proteomes" id="UP000800036"/>
    </source>
</evidence>
<dbReference type="OrthoDB" id="5419608at2759"/>
<protein>
    <submittedName>
        <fullName evidence="3">Uncharacterized protein</fullName>
    </submittedName>
</protein>
<keyword evidence="4" id="KW-1185">Reference proteome</keyword>
<sequence>MMFKTCVFAALASAVAAQLPSIDPAQQSALLALATALPPSILAQAATNQAGFASEIASSIAAGNTPDWYQALPTDVKSALASIYPVQTPAETTPAETSTPALSSSEAPSSSAEAVTTSVTVITAAPTVVVPIVTAPSGTGASGIGSNGTAISTVVTPTLSSTGGGETGSSPQPTEAPGAASLPSAAIGAGIAGAIAFIAILDFGWSIHVFWMKVPSCLPLCHAAVPTESRDPHPLANPASRSLTQDHFLDLGLSEVGHTFLIWPFFGPDSHRAYICQSAYVVHGTLIGDPALGKSQEIQSTPSSCRSSLVKMESATFTTARRVSGFGT</sequence>
<feature type="signal peptide" evidence="2">
    <location>
        <begin position="1"/>
        <end position="17"/>
    </location>
</feature>
<accession>A0A6A5UZ30</accession>
<organism evidence="3 4">
    <name type="scientific">Bimuria novae-zelandiae CBS 107.79</name>
    <dbReference type="NCBI Taxonomy" id="1447943"/>
    <lineage>
        <taxon>Eukaryota</taxon>
        <taxon>Fungi</taxon>
        <taxon>Dikarya</taxon>
        <taxon>Ascomycota</taxon>
        <taxon>Pezizomycotina</taxon>
        <taxon>Dothideomycetes</taxon>
        <taxon>Pleosporomycetidae</taxon>
        <taxon>Pleosporales</taxon>
        <taxon>Massarineae</taxon>
        <taxon>Didymosphaeriaceae</taxon>
        <taxon>Bimuria</taxon>
    </lineage>
</organism>
<feature type="region of interest" description="Disordered" evidence="1">
    <location>
        <begin position="156"/>
        <end position="180"/>
    </location>
</feature>
<proteinExistence type="predicted"/>
<feature type="chain" id="PRO_5025360345" evidence="2">
    <location>
        <begin position="18"/>
        <end position="328"/>
    </location>
</feature>
<gene>
    <name evidence="3" type="ORF">BU23DRAFT_570858</name>
</gene>
<dbReference type="Proteomes" id="UP000800036">
    <property type="component" value="Unassembled WGS sequence"/>
</dbReference>
<evidence type="ECO:0000256" key="2">
    <source>
        <dbReference type="SAM" id="SignalP"/>
    </source>
</evidence>
<name>A0A6A5UZ30_9PLEO</name>
<keyword evidence="2" id="KW-0732">Signal</keyword>